<dbReference type="InterPro" id="IPR036291">
    <property type="entry name" value="NAD(P)-bd_dom_sf"/>
</dbReference>
<dbReference type="InterPro" id="IPR011032">
    <property type="entry name" value="GroES-like_sf"/>
</dbReference>
<dbReference type="GO" id="GO:0003960">
    <property type="term" value="F:quinone reductase (NADPH) activity"/>
    <property type="evidence" value="ECO:0007669"/>
    <property type="project" value="TreeGrafter"/>
</dbReference>
<evidence type="ECO:0000313" key="4">
    <source>
        <dbReference type="EMBL" id="SEG77134.1"/>
    </source>
</evidence>
<keyword evidence="2" id="KW-0560">Oxidoreductase</keyword>
<dbReference type="SUPFAM" id="SSF51735">
    <property type="entry name" value="NAD(P)-binding Rossmann-fold domains"/>
    <property type="match status" value="1"/>
</dbReference>
<feature type="domain" description="Enoyl reductase (ER)" evidence="3">
    <location>
        <begin position="10"/>
        <end position="322"/>
    </location>
</feature>
<keyword evidence="1" id="KW-0521">NADP</keyword>
<accession>A0A1H6CW34</accession>
<reference evidence="4 5" key="1">
    <citation type="submission" date="2016-10" db="EMBL/GenBank/DDBJ databases">
        <authorList>
            <person name="de Groot N.N."/>
        </authorList>
    </citation>
    <scope>NUCLEOTIDE SEQUENCE [LARGE SCALE GENOMIC DNA]</scope>
    <source>
        <strain evidence="4 5">CGMCC 4.2023</strain>
    </source>
</reference>
<dbReference type="EMBL" id="FNVU01000010">
    <property type="protein sequence ID" value="SEG77134.1"/>
    <property type="molecule type" value="Genomic_DNA"/>
</dbReference>
<evidence type="ECO:0000259" key="3">
    <source>
        <dbReference type="SMART" id="SM00829"/>
    </source>
</evidence>
<sequence>MKAIRVHAFGPPDVLRVEDAATPDPAEGQVLVAVEAAGVSYGDVIVRSGRYPFPRPYVPGLEVGGRVVAVGSGADPALVGSRVVAATVGMRGGYAELALADAAGVHAVPDGLPIDRAVAVFQAGALAIGMLDAIGLRPGDSVLVTAAAGRIGSLLVQRARTLGAGVVIGVVGGERKAAAARDFGADVVVDYTGADWPERVREALGGRGADIVLDAVGGEVAQQALAATADGGGRFGLYGFTSGRWAELDDLTIGRRGLSVVGVLGIVFARPAREQRADAALALAEAAAGRLVPAVHAGYPLERAAEAHAAVEGRATVGAVLITP</sequence>
<dbReference type="PANTHER" id="PTHR48106">
    <property type="entry name" value="QUINONE OXIDOREDUCTASE PIG3-RELATED"/>
    <property type="match status" value="1"/>
</dbReference>
<dbReference type="SMART" id="SM00829">
    <property type="entry name" value="PKS_ER"/>
    <property type="match status" value="1"/>
</dbReference>
<keyword evidence="5" id="KW-1185">Reference proteome</keyword>
<name>A0A1H6CW34_9ACTN</name>
<dbReference type="Pfam" id="PF08240">
    <property type="entry name" value="ADH_N"/>
    <property type="match status" value="1"/>
</dbReference>
<dbReference type="Proteomes" id="UP000236754">
    <property type="component" value="Unassembled WGS sequence"/>
</dbReference>
<dbReference type="InterPro" id="IPR013149">
    <property type="entry name" value="ADH-like_C"/>
</dbReference>
<organism evidence="4 5">
    <name type="scientific">Actinacidiphila yanglinensis</name>
    <dbReference type="NCBI Taxonomy" id="310779"/>
    <lineage>
        <taxon>Bacteria</taxon>
        <taxon>Bacillati</taxon>
        <taxon>Actinomycetota</taxon>
        <taxon>Actinomycetes</taxon>
        <taxon>Kitasatosporales</taxon>
        <taxon>Streptomycetaceae</taxon>
        <taxon>Actinacidiphila</taxon>
    </lineage>
</organism>
<dbReference type="AlphaFoldDB" id="A0A1H6CW34"/>
<dbReference type="Pfam" id="PF00107">
    <property type="entry name" value="ADH_zinc_N"/>
    <property type="match status" value="1"/>
</dbReference>
<dbReference type="SUPFAM" id="SSF50129">
    <property type="entry name" value="GroES-like"/>
    <property type="match status" value="1"/>
</dbReference>
<evidence type="ECO:0000256" key="2">
    <source>
        <dbReference type="ARBA" id="ARBA00023002"/>
    </source>
</evidence>
<dbReference type="Gene3D" id="3.90.180.10">
    <property type="entry name" value="Medium-chain alcohol dehydrogenases, catalytic domain"/>
    <property type="match status" value="1"/>
</dbReference>
<dbReference type="GO" id="GO:0005829">
    <property type="term" value="C:cytosol"/>
    <property type="evidence" value="ECO:0007669"/>
    <property type="project" value="TreeGrafter"/>
</dbReference>
<dbReference type="RefSeq" id="WP_103887951.1">
    <property type="nucleotide sequence ID" value="NZ_FNVU01000010.1"/>
</dbReference>
<dbReference type="InterPro" id="IPR020843">
    <property type="entry name" value="ER"/>
</dbReference>
<dbReference type="GO" id="GO:0070402">
    <property type="term" value="F:NADPH binding"/>
    <property type="evidence" value="ECO:0007669"/>
    <property type="project" value="TreeGrafter"/>
</dbReference>
<evidence type="ECO:0000256" key="1">
    <source>
        <dbReference type="ARBA" id="ARBA00022857"/>
    </source>
</evidence>
<gene>
    <name evidence="4" type="ORF">SAMN05216223_110177</name>
</gene>
<dbReference type="Gene3D" id="3.40.50.720">
    <property type="entry name" value="NAD(P)-binding Rossmann-like Domain"/>
    <property type="match status" value="1"/>
</dbReference>
<dbReference type="GO" id="GO:0035925">
    <property type="term" value="F:mRNA 3'-UTR AU-rich region binding"/>
    <property type="evidence" value="ECO:0007669"/>
    <property type="project" value="TreeGrafter"/>
</dbReference>
<dbReference type="PANTHER" id="PTHR48106:SF13">
    <property type="entry name" value="QUINONE OXIDOREDUCTASE-RELATED"/>
    <property type="match status" value="1"/>
</dbReference>
<proteinExistence type="predicted"/>
<dbReference type="InterPro" id="IPR013154">
    <property type="entry name" value="ADH-like_N"/>
</dbReference>
<evidence type="ECO:0000313" key="5">
    <source>
        <dbReference type="Proteomes" id="UP000236754"/>
    </source>
</evidence>
<protein>
    <submittedName>
        <fullName evidence="4">NADPH2:quinone reductase</fullName>
    </submittedName>
</protein>
<dbReference type="OrthoDB" id="5195079at2"/>